<feature type="repeat" description="PPR" evidence="2">
    <location>
        <begin position="159"/>
        <end position="193"/>
    </location>
</feature>
<comment type="caution">
    <text evidence="3">The sequence shown here is derived from an EMBL/GenBank/DDBJ whole genome shotgun (WGS) entry which is preliminary data.</text>
</comment>
<dbReference type="PROSITE" id="PS51375">
    <property type="entry name" value="PPR"/>
    <property type="match status" value="2"/>
</dbReference>
<reference evidence="3" key="1">
    <citation type="journal article" date="2021" name="bioRxiv">
        <title>Whole Genome Assembly and Annotation of Northern Wild Rice, Zizania palustris L., Supports a Whole Genome Duplication in the Zizania Genus.</title>
        <authorList>
            <person name="Haas M."/>
            <person name="Kono T."/>
            <person name="Macchietto M."/>
            <person name="Millas R."/>
            <person name="McGilp L."/>
            <person name="Shao M."/>
            <person name="Duquette J."/>
            <person name="Hirsch C.N."/>
            <person name="Kimball J."/>
        </authorList>
    </citation>
    <scope>NUCLEOTIDE SEQUENCE</scope>
    <source>
        <tissue evidence="3">Fresh leaf tissue</tissue>
    </source>
</reference>
<evidence type="ECO:0008006" key="5">
    <source>
        <dbReference type="Google" id="ProtNLM"/>
    </source>
</evidence>
<dbReference type="PANTHER" id="PTHR47942">
    <property type="entry name" value="TETRATRICOPEPTIDE REPEAT (TPR)-LIKE SUPERFAMILY PROTEIN-RELATED"/>
    <property type="match status" value="1"/>
</dbReference>
<evidence type="ECO:0000313" key="3">
    <source>
        <dbReference type="EMBL" id="KAG8044086.1"/>
    </source>
</evidence>
<dbReference type="PANTHER" id="PTHR47942:SF16">
    <property type="entry name" value="PENTATRICOPEPTIDE REPEAT DOMAIN CONTAINING PROTEIN-RELATED"/>
    <property type="match status" value="1"/>
</dbReference>
<dbReference type="InterPro" id="IPR051222">
    <property type="entry name" value="PPR/CCM1_RNA-binding"/>
</dbReference>
<evidence type="ECO:0000313" key="4">
    <source>
        <dbReference type="Proteomes" id="UP000729402"/>
    </source>
</evidence>
<evidence type="ECO:0000256" key="2">
    <source>
        <dbReference type="PROSITE-ProRule" id="PRU00708"/>
    </source>
</evidence>
<dbReference type="EMBL" id="JAAALK010000940">
    <property type="protein sequence ID" value="KAG8044086.1"/>
    <property type="molecule type" value="Genomic_DNA"/>
</dbReference>
<organism evidence="3 4">
    <name type="scientific">Zizania palustris</name>
    <name type="common">Northern wild rice</name>
    <dbReference type="NCBI Taxonomy" id="103762"/>
    <lineage>
        <taxon>Eukaryota</taxon>
        <taxon>Viridiplantae</taxon>
        <taxon>Streptophyta</taxon>
        <taxon>Embryophyta</taxon>
        <taxon>Tracheophyta</taxon>
        <taxon>Spermatophyta</taxon>
        <taxon>Magnoliopsida</taxon>
        <taxon>Liliopsida</taxon>
        <taxon>Poales</taxon>
        <taxon>Poaceae</taxon>
        <taxon>BOP clade</taxon>
        <taxon>Oryzoideae</taxon>
        <taxon>Oryzeae</taxon>
        <taxon>Zizaniinae</taxon>
        <taxon>Zizania</taxon>
    </lineage>
</organism>
<name>A0A8J5V2W6_ZIZPA</name>
<sequence>MRNHRGRLSSIFASSSSTASSTASTSALANLLRALPPAYAVFKERLLSGKLGTDDARHLFDQVLRGCDQANAPNALLSALARAPPSAAFSDGPALAVELFRRMDRCASALSLFRDILHKGVALTSVAYNIIIHGLFQAGRTNTAKKMFNEMIDCGMTVSNATYNIVLGGLCRNNCTDEAIMLLDKLFAGNIKFDILILI</sequence>
<keyword evidence="1" id="KW-0677">Repeat</keyword>
<dbReference type="NCBIfam" id="TIGR00756">
    <property type="entry name" value="PPR"/>
    <property type="match status" value="2"/>
</dbReference>
<keyword evidence="4" id="KW-1185">Reference proteome</keyword>
<feature type="repeat" description="PPR" evidence="2">
    <location>
        <begin position="124"/>
        <end position="158"/>
    </location>
</feature>
<dbReference type="OrthoDB" id="680059at2759"/>
<dbReference type="Proteomes" id="UP000729402">
    <property type="component" value="Unassembled WGS sequence"/>
</dbReference>
<accession>A0A8J5V2W6</accession>
<dbReference type="AlphaFoldDB" id="A0A8J5V2W6"/>
<evidence type="ECO:0000256" key="1">
    <source>
        <dbReference type="ARBA" id="ARBA00022737"/>
    </source>
</evidence>
<reference evidence="3" key="2">
    <citation type="submission" date="2021-02" db="EMBL/GenBank/DDBJ databases">
        <authorList>
            <person name="Kimball J.A."/>
            <person name="Haas M.W."/>
            <person name="Macchietto M."/>
            <person name="Kono T."/>
            <person name="Duquette J."/>
            <person name="Shao M."/>
        </authorList>
    </citation>
    <scope>NUCLEOTIDE SEQUENCE</scope>
    <source>
        <tissue evidence="3">Fresh leaf tissue</tissue>
    </source>
</reference>
<proteinExistence type="predicted"/>
<gene>
    <name evidence="3" type="ORF">GUJ93_ZPchr0857g1</name>
</gene>
<protein>
    <recommendedName>
        <fullName evidence="5">Pentatricopeptide repeat-containing protein</fullName>
    </recommendedName>
</protein>
<dbReference type="InterPro" id="IPR002885">
    <property type="entry name" value="PPR_rpt"/>
</dbReference>
<dbReference type="Pfam" id="PF13041">
    <property type="entry name" value="PPR_2"/>
    <property type="match status" value="1"/>
</dbReference>